<organism evidence="3 4">
    <name type="scientific">Prevotella aff. ruminicola Tc2-24</name>
    <dbReference type="NCBI Taxonomy" id="81582"/>
    <lineage>
        <taxon>Bacteria</taxon>
        <taxon>Pseudomonadati</taxon>
        <taxon>Bacteroidota</taxon>
        <taxon>Bacteroidia</taxon>
        <taxon>Bacteroidales</taxon>
        <taxon>Prevotellaceae</taxon>
        <taxon>Prevotella</taxon>
    </lineage>
</organism>
<name>A0A1I0M0R0_9BACT</name>
<dbReference type="InterPro" id="IPR050640">
    <property type="entry name" value="Bact_2-comp_sensor_kinase"/>
</dbReference>
<proteinExistence type="predicted"/>
<dbReference type="GO" id="GO:0000155">
    <property type="term" value="F:phosphorelay sensor kinase activity"/>
    <property type="evidence" value="ECO:0007669"/>
    <property type="project" value="InterPro"/>
</dbReference>
<keyword evidence="1" id="KW-1133">Transmembrane helix</keyword>
<feature type="transmembrane region" description="Helical" evidence="1">
    <location>
        <begin position="96"/>
        <end position="122"/>
    </location>
</feature>
<keyword evidence="3" id="KW-0808">Transferase</keyword>
<feature type="transmembrane region" description="Helical" evidence="1">
    <location>
        <begin position="64"/>
        <end position="84"/>
    </location>
</feature>
<evidence type="ECO:0000256" key="1">
    <source>
        <dbReference type="SAM" id="Phobius"/>
    </source>
</evidence>
<dbReference type="PANTHER" id="PTHR34220">
    <property type="entry name" value="SENSOR HISTIDINE KINASE YPDA"/>
    <property type="match status" value="1"/>
</dbReference>
<dbReference type="SUPFAM" id="SSF55874">
    <property type="entry name" value="ATPase domain of HSP90 chaperone/DNA topoisomerase II/histidine kinase"/>
    <property type="match status" value="1"/>
</dbReference>
<accession>A0A1I0M0R0</accession>
<gene>
    <name evidence="3" type="ORF">SAMN04487850_0190</name>
</gene>
<keyword evidence="1" id="KW-0472">Membrane</keyword>
<reference evidence="3 4" key="1">
    <citation type="submission" date="2016-10" db="EMBL/GenBank/DDBJ databases">
        <authorList>
            <person name="de Groot N.N."/>
        </authorList>
    </citation>
    <scope>NUCLEOTIDE SEQUENCE [LARGE SCALE GENOMIC DNA]</scope>
    <source>
        <strain evidence="3 4">TC2-24</strain>
    </source>
</reference>
<dbReference type="InterPro" id="IPR010559">
    <property type="entry name" value="Sig_transdc_His_kin_internal"/>
</dbReference>
<evidence type="ECO:0000259" key="2">
    <source>
        <dbReference type="Pfam" id="PF06580"/>
    </source>
</evidence>
<dbReference type="Proteomes" id="UP000199373">
    <property type="component" value="Unassembled WGS sequence"/>
</dbReference>
<evidence type="ECO:0000313" key="3">
    <source>
        <dbReference type="EMBL" id="SEV81987.1"/>
    </source>
</evidence>
<dbReference type="Pfam" id="PF06580">
    <property type="entry name" value="His_kinase"/>
    <property type="match status" value="1"/>
</dbReference>
<feature type="transmembrane region" description="Helical" evidence="1">
    <location>
        <begin position="34"/>
        <end position="52"/>
    </location>
</feature>
<protein>
    <submittedName>
        <fullName evidence="3">Histidine kinase</fullName>
    </submittedName>
</protein>
<dbReference type="Gene3D" id="3.30.565.10">
    <property type="entry name" value="Histidine kinase-like ATPase, C-terminal domain"/>
    <property type="match status" value="1"/>
</dbReference>
<dbReference type="AlphaFoldDB" id="A0A1I0M0R0"/>
<dbReference type="PANTHER" id="PTHR34220:SF7">
    <property type="entry name" value="SENSOR HISTIDINE KINASE YPDA"/>
    <property type="match status" value="1"/>
</dbReference>
<keyword evidence="1" id="KW-0812">Transmembrane</keyword>
<dbReference type="EMBL" id="FOIQ01000001">
    <property type="protein sequence ID" value="SEV81987.1"/>
    <property type="molecule type" value="Genomic_DNA"/>
</dbReference>
<evidence type="ECO:0000313" key="4">
    <source>
        <dbReference type="Proteomes" id="UP000199373"/>
    </source>
</evidence>
<keyword evidence="4" id="KW-1185">Reference proteome</keyword>
<sequence>MAQVLLLSLIVLSPGLVSFITSRDSKQVFDALSISFYFLAPIVVVYLVNFYLFSRWLWFRQHYLLFGLANVLLVVVLNSPILFYDISNLPEIARAGFISFMIISLLINLLAIFMALTIHYVIRQTEKKQKAVESELAWLKNQINPHFLFNTLNNISSLTHIDADEAQDAVMQLSDLLRYAMYETNKPKVPLEGEVEFMRNYIDLMKLRTNEMTTVGEEIEMEDGSLEVAPLLFISLVENAFKHGMNSNAPAVIKISLVQKGDTLVFSCDNTNNPKPTKDRSGSGIGLENTRRRLELLYQGHYQWEQTITPENIYHVKITLQL</sequence>
<dbReference type="InterPro" id="IPR036890">
    <property type="entry name" value="HATPase_C_sf"/>
</dbReference>
<feature type="domain" description="Signal transduction histidine kinase internal region" evidence="2">
    <location>
        <begin position="135"/>
        <end position="211"/>
    </location>
</feature>
<dbReference type="GO" id="GO:0016020">
    <property type="term" value="C:membrane"/>
    <property type="evidence" value="ECO:0007669"/>
    <property type="project" value="InterPro"/>
</dbReference>
<keyword evidence="3" id="KW-0418">Kinase</keyword>